<keyword evidence="7" id="KW-0378">Hydrolase</keyword>
<dbReference type="PROSITE" id="PS50103">
    <property type="entry name" value="ZF_C3H1"/>
    <property type="match status" value="1"/>
</dbReference>
<evidence type="ECO:0000256" key="8">
    <source>
        <dbReference type="ARBA" id="ARBA00022833"/>
    </source>
</evidence>
<dbReference type="PANTHER" id="PTHR12876">
    <property type="entry name" value="N4BP1-RELATED"/>
    <property type="match status" value="1"/>
</dbReference>
<feature type="zinc finger region" description="C3H1-type" evidence="10">
    <location>
        <begin position="506"/>
        <end position="531"/>
    </location>
</feature>
<dbReference type="GO" id="GO:0016787">
    <property type="term" value="F:hydrolase activity"/>
    <property type="evidence" value="ECO:0007669"/>
    <property type="project" value="UniProtKB-KW"/>
</dbReference>
<feature type="compositionally biased region" description="Polar residues" evidence="11">
    <location>
        <begin position="810"/>
        <end position="819"/>
    </location>
</feature>
<evidence type="ECO:0000256" key="10">
    <source>
        <dbReference type="PROSITE-ProRule" id="PRU00723"/>
    </source>
</evidence>
<dbReference type="InterPro" id="IPR040546">
    <property type="entry name" value="Rege-1_UBA-like"/>
</dbReference>
<keyword evidence="8 10" id="KW-0862">Zinc</keyword>
<feature type="region of interest" description="Disordered" evidence="11">
    <location>
        <begin position="294"/>
        <end position="315"/>
    </location>
</feature>
<feature type="compositionally biased region" description="Polar residues" evidence="11">
    <location>
        <begin position="561"/>
        <end position="579"/>
    </location>
</feature>
<dbReference type="GO" id="GO:0003729">
    <property type="term" value="F:mRNA binding"/>
    <property type="evidence" value="ECO:0007669"/>
    <property type="project" value="TreeGrafter"/>
</dbReference>
<dbReference type="GO" id="GO:0036464">
    <property type="term" value="C:cytoplasmic ribonucleoprotein granule"/>
    <property type="evidence" value="ECO:0007669"/>
    <property type="project" value="TreeGrafter"/>
</dbReference>
<evidence type="ECO:0000313" key="13">
    <source>
        <dbReference type="EMBL" id="KAK2179214.1"/>
    </source>
</evidence>
<sequence>MEEDVTVADESNCDAILSAAPKIQELFGVRVERVSRLDCVDGGVLFKTSDVSGPSSSLRSSDGPTPPDQQKGSDAVSGVMIYPVAGDGVTLDSVNRAKVYMRCLTCDDSLRHVHTTQYDTDVYAALQHNSGAIERQTQAVVACDDNTQTVTISGLYDNVTMAVALTNRMLLEASQPRHVTLGPSTNTDGIGNHTGSATCLSAVPRHQGLCRTVSGNNNSLPKSQSDSAMCRKRALCRTRTLQEELSTAAYADKIEFALKLGYTEVQLRSVLEKLGWHVGKNELLSELVQLGSLEKSDNESDEHGDLNRSGQSESEVDFGGCNLDLTGNSDDCSEAAEGNNLRPIVIDGSNVAMSHGSKKVFSCYGIKLAVDWFRKRGHTEITVFVPQWRKETSRPDTLITDQEILYELEKEKVLVFTPARRVSGKRIVCYDDRYIIKLATDNDGVVVSNDNYRDLINEAVEYKKVIEERLLMYSFVSDRFMPPEDPLGRHGPSLDNFLRMLPLLPEPLPPTCPYGKKCTYGNKCRYYHPERGLQPHRSVVEKLAERADKNRLAARTHPAASPTNSLTGVSGQNPVSTKTPVKRALTKTRSLVTGGCVSKTPLGARNSVCVSSISRDVRSDTSSTQVMKTSPDDLDMSQMKLSVMVSQGDVVDSTLCHVTDQPTVVTQEDPTMTSCDRCVPGMPAVSACGGGGVWGENSLHPSELWACSPRVLLPSHSEPSHLHLGGVGGGGGGGGHLSLARKLSDESRMSLQREPSLKGADDLRSLSADGSTKQQPKADWFNEANDAEKWFVSNSARSSPQPEGQMVSGAASTVETSGANFRRRKSCGRTHQYDLLQQFRNEHSPLKHNLSAPVTTATTLPFPRSSGATMQRQSSTSDPLLHAKDDGAYVLMPTEAPPGGCVVTSSPVSWSFSTEKQFQHRAPVYRAAPPSVTSLGPNRQIKVAFTPMVRQPFPAGQRLVETQPPMVHMGGGTMMDAFVSRSPSHMIPVDVSTMSRQQAEMLRSYGGVQSHVHVVDPGAMNAPARQLIPNLSQPPPAYQGRHRWQMSRRRGATCTSTCVVFFPEDRVIEVMQQHPTETSPQVLCTYLIRMSYV</sequence>
<accession>A0AAD9NTV2</accession>
<dbReference type="EMBL" id="JAODUO010000505">
    <property type="protein sequence ID" value="KAK2179214.1"/>
    <property type="molecule type" value="Genomic_DNA"/>
</dbReference>
<evidence type="ECO:0000313" key="14">
    <source>
        <dbReference type="Proteomes" id="UP001209878"/>
    </source>
</evidence>
<dbReference type="AlphaFoldDB" id="A0AAD9NTV2"/>
<dbReference type="GO" id="GO:0008270">
    <property type="term" value="F:zinc ion binding"/>
    <property type="evidence" value="ECO:0007669"/>
    <property type="project" value="UniProtKB-KW"/>
</dbReference>
<evidence type="ECO:0000256" key="3">
    <source>
        <dbReference type="ARBA" id="ARBA00022722"/>
    </source>
</evidence>
<dbReference type="FunFam" id="3.40.50.11980:FF:000001">
    <property type="entry name" value="ZC3H12A isoform 1"/>
    <property type="match status" value="1"/>
</dbReference>
<feature type="region of interest" description="Disordered" evidence="11">
    <location>
        <begin position="794"/>
        <end position="825"/>
    </location>
</feature>
<comment type="caution">
    <text evidence="13">The sequence shown here is derived from an EMBL/GenBank/DDBJ whole genome shotgun (WGS) entry which is preliminary data.</text>
</comment>
<dbReference type="InterPro" id="IPR000571">
    <property type="entry name" value="Znf_CCCH"/>
</dbReference>
<protein>
    <recommendedName>
        <fullName evidence="12">C3H1-type domain-containing protein</fullName>
    </recommendedName>
</protein>
<feature type="compositionally biased region" description="Basic and acidic residues" evidence="11">
    <location>
        <begin position="294"/>
        <end position="306"/>
    </location>
</feature>
<evidence type="ECO:0000256" key="5">
    <source>
        <dbReference type="ARBA" id="ARBA00022759"/>
    </source>
</evidence>
<evidence type="ECO:0000256" key="1">
    <source>
        <dbReference type="ARBA" id="ARBA00001946"/>
    </source>
</evidence>
<feature type="compositionally biased region" description="Basic and acidic residues" evidence="11">
    <location>
        <begin position="755"/>
        <end position="764"/>
    </location>
</feature>
<keyword evidence="9" id="KW-0460">Magnesium</keyword>
<feature type="domain" description="C3H1-type" evidence="12">
    <location>
        <begin position="506"/>
        <end position="531"/>
    </location>
</feature>
<keyword evidence="14" id="KW-1185">Reference proteome</keyword>
<evidence type="ECO:0000256" key="9">
    <source>
        <dbReference type="ARBA" id="ARBA00022842"/>
    </source>
</evidence>
<name>A0AAD9NTV2_RIDPI</name>
<evidence type="ECO:0000256" key="11">
    <source>
        <dbReference type="SAM" id="MobiDB-lite"/>
    </source>
</evidence>
<dbReference type="Pfam" id="PF11977">
    <property type="entry name" value="RNase_Zc3h12a"/>
    <property type="match status" value="1"/>
</dbReference>
<keyword evidence="5" id="KW-0255">Endonuclease</keyword>
<feature type="compositionally biased region" description="Low complexity" evidence="11">
    <location>
        <begin position="50"/>
        <end position="61"/>
    </location>
</feature>
<evidence type="ECO:0000259" key="12">
    <source>
        <dbReference type="PROSITE" id="PS50103"/>
    </source>
</evidence>
<dbReference type="CDD" id="cd18729">
    <property type="entry name" value="PIN_Zc3h12-like"/>
    <property type="match status" value="1"/>
</dbReference>
<evidence type="ECO:0000256" key="6">
    <source>
        <dbReference type="ARBA" id="ARBA00022771"/>
    </source>
</evidence>
<reference evidence="13" key="1">
    <citation type="journal article" date="2023" name="Mol. Biol. Evol.">
        <title>Third-Generation Sequencing Reveals the Adaptive Role of the Epigenome in Three Deep-Sea Polychaetes.</title>
        <authorList>
            <person name="Perez M."/>
            <person name="Aroh O."/>
            <person name="Sun Y."/>
            <person name="Lan Y."/>
            <person name="Juniper S.K."/>
            <person name="Young C.R."/>
            <person name="Angers B."/>
            <person name="Qian P.Y."/>
        </authorList>
    </citation>
    <scope>NUCLEOTIDE SEQUENCE</scope>
    <source>
        <strain evidence="13">R07B-5</strain>
    </source>
</reference>
<organism evidence="13 14">
    <name type="scientific">Ridgeia piscesae</name>
    <name type="common">Tubeworm</name>
    <dbReference type="NCBI Taxonomy" id="27915"/>
    <lineage>
        <taxon>Eukaryota</taxon>
        <taxon>Metazoa</taxon>
        <taxon>Spiralia</taxon>
        <taxon>Lophotrochozoa</taxon>
        <taxon>Annelida</taxon>
        <taxon>Polychaeta</taxon>
        <taxon>Sedentaria</taxon>
        <taxon>Canalipalpata</taxon>
        <taxon>Sabellida</taxon>
        <taxon>Siboglinidae</taxon>
        <taxon>Ridgeia</taxon>
    </lineage>
</organism>
<feature type="region of interest" description="Disordered" evidence="11">
    <location>
        <begin position="744"/>
        <end position="778"/>
    </location>
</feature>
<keyword evidence="6 10" id="KW-0863">Zinc-finger</keyword>
<feature type="region of interest" description="Disordered" evidence="11">
    <location>
        <begin position="50"/>
        <end position="74"/>
    </location>
</feature>
<dbReference type="PANTHER" id="PTHR12876:SF35">
    <property type="entry name" value="LD08718P-RELATED"/>
    <property type="match status" value="1"/>
</dbReference>
<keyword evidence="3" id="KW-0540">Nuclease</keyword>
<dbReference type="Pfam" id="PF18039">
    <property type="entry name" value="UBA_6"/>
    <property type="match status" value="1"/>
</dbReference>
<evidence type="ECO:0000256" key="2">
    <source>
        <dbReference type="ARBA" id="ARBA00010922"/>
    </source>
</evidence>
<comment type="cofactor">
    <cofactor evidence="1">
        <name>Mg(2+)</name>
        <dbReference type="ChEBI" id="CHEBI:18420"/>
    </cofactor>
</comment>
<gene>
    <name evidence="13" type="ORF">NP493_506g02018</name>
</gene>
<dbReference type="InterPro" id="IPR051101">
    <property type="entry name" value="ZC3H12/N4BP1_RNase_Reg"/>
</dbReference>
<evidence type="ECO:0000256" key="4">
    <source>
        <dbReference type="ARBA" id="ARBA00022723"/>
    </source>
</evidence>
<dbReference type="Proteomes" id="UP001209878">
    <property type="component" value="Unassembled WGS sequence"/>
</dbReference>
<dbReference type="GO" id="GO:0004521">
    <property type="term" value="F:RNA endonuclease activity"/>
    <property type="evidence" value="ECO:0007669"/>
    <property type="project" value="TreeGrafter"/>
</dbReference>
<dbReference type="GO" id="GO:0005634">
    <property type="term" value="C:nucleus"/>
    <property type="evidence" value="ECO:0007669"/>
    <property type="project" value="TreeGrafter"/>
</dbReference>
<comment type="similarity">
    <text evidence="2">Belongs to the ZC3H12 family.</text>
</comment>
<evidence type="ECO:0000256" key="7">
    <source>
        <dbReference type="ARBA" id="ARBA00022801"/>
    </source>
</evidence>
<dbReference type="Gene3D" id="3.40.50.11980">
    <property type="match status" value="1"/>
</dbReference>
<proteinExistence type="inferred from homology"/>
<feature type="region of interest" description="Disordered" evidence="11">
    <location>
        <begin position="553"/>
        <end position="584"/>
    </location>
</feature>
<dbReference type="InterPro" id="IPR021869">
    <property type="entry name" value="RNase_Zc3h12_NYN"/>
</dbReference>
<keyword evidence="4 10" id="KW-0479">Metal-binding</keyword>